<dbReference type="PANTHER" id="PTHR47932:SF63">
    <property type="entry name" value="OS08G0290000 PROTEIN"/>
    <property type="match status" value="1"/>
</dbReference>
<dbReference type="Pfam" id="PF01535">
    <property type="entry name" value="PPR"/>
    <property type="match status" value="1"/>
</dbReference>
<dbReference type="PROSITE" id="PS51375">
    <property type="entry name" value="PPR"/>
    <property type="match status" value="10"/>
</dbReference>
<dbReference type="AlphaFoldDB" id="A0AAQ3K0X7"/>
<keyword evidence="4" id="KW-1185">Reference proteome</keyword>
<feature type="repeat" description="PPR" evidence="2">
    <location>
        <begin position="518"/>
        <end position="552"/>
    </location>
</feature>
<name>A0AAQ3K0X7_9LILI</name>
<dbReference type="InterPro" id="IPR011990">
    <property type="entry name" value="TPR-like_helical_dom_sf"/>
</dbReference>
<feature type="repeat" description="PPR" evidence="2">
    <location>
        <begin position="241"/>
        <end position="275"/>
    </location>
</feature>
<evidence type="ECO:0000256" key="1">
    <source>
        <dbReference type="ARBA" id="ARBA00022737"/>
    </source>
</evidence>
<keyword evidence="1" id="KW-0677">Repeat</keyword>
<evidence type="ECO:0000313" key="4">
    <source>
        <dbReference type="Proteomes" id="UP001327560"/>
    </source>
</evidence>
<proteinExistence type="predicted"/>
<dbReference type="SUPFAM" id="SSF81901">
    <property type="entry name" value="HCP-like"/>
    <property type="match status" value="1"/>
</dbReference>
<dbReference type="Pfam" id="PF13041">
    <property type="entry name" value="PPR_2"/>
    <property type="match status" value="6"/>
</dbReference>
<dbReference type="Proteomes" id="UP001327560">
    <property type="component" value="Chromosome 2"/>
</dbReference>
<gene>
    <name evidence="3" type="ORF">Cni_G07756</name>
</gene>
<feature type="repeat" description="PPR" evidence="2">
    <location>
        <begin position="105"/>
        <end position="139"/>
    </location>
</feature>
<organism evidence="3 4">
    <name type="scientific">Canna indica</name>
    <name type="common">Indian-shot</name>
    <dbReference type="NCBI Taxonomy" id="4628"/>
    <lineage>
        <taxon>Eukaryota</taxon>
        <taxon>Viridiplantae</taxon>
        <taxon>Streptophyta</taxon>
        <taxon>Embryophyta</taxon>
        <taxon>Tracheophyta</taxon>
        <taxon>Spermatophyta</taxon>
        <taxon>Magnoliopsida</taxon>
        <taxon>Liliopsida</taxon>
        <taxon>Zingiberales</taxon>
        <taxon>Cannaceae</taxon>
        <taxon>Canna</taxon>
    </lineage>
</organism>
<protein>
    <submittedName>
        <fullName evidence="3">Pentatricopeptide repeat-containing protein</fullName>
    </submittedName>
</protein>
<feature type="repeat" description="PPR" evidence="2">
    <location>
        <begin position="483"/>
        <end position="517"/>
    </location>
</feature>
<feature type="repeat" description="PPR" evidence="2">
    <location>
        <begin position="276"/>
        <end position="310"/>
    </location>
</feature>
<feature type="repeat" description="PPR" evidence="2">
    <location>
        <begin position="553"/>
        <end position="587"/>
    </location>
</feature>
<feature type="repeat" description="PPR" evidence="2">
    <location>
        <begin position="171"/>
        <end position="205"/>
    </location>
</feature>
<evidence type="ECO:0000256" key="2">
    <source>
        <dbReference type="PROSITE-ProRule" id="PRU00708"/>
    </source>
</evidence>
<evidence type="ECO:0000313" key="3">
    <source>
        <dbReference type="EMBL" id="WOK99044.1"/>
    </source>
</evidence>
<dbReference type="NCBIfam" id="TIGR00756">
    <property type="entry name" value="PPR"/>
    <property type="match status" value="11"/>
</dbReference>
<dbReference type="PANTHER" id="PTHR47932">
    <property type="entry name" value="ATPASE EXPRESSION PROTEIN 3"/>
    <property type="match status" value="1"/>
</dbReference>
<dbReference type="InterPro" id="IPR002885">
    <property type="entry name" value="PPR_rpt"/>
</dbReference>
<dbReference type="Gene3D" id="1.25.40.10">
    <property type="entry name" value="Tetratricopeptide repeat domain"/>
    <property type="match status" value="5"/>
</dbReference>
<feature type="repeat" description="PPR" evidence="2">
    <location>
        <begin position="311"/>
        <end position="345"/>
    </location>
</feature>
<feature type="repeat" description="PPR" evidence="2">
    <location>
        <begin position="378"/>
        <end position="412"/>
    </location>
</feature>
<reference evidence="3 4" key="1">
    <citation type="submission" date="2023-10" db="EMBL/GenBank/DDBJ databases">
        <title>Chromosome-scale genome assembly provides insights into flower coloration mechanisms of Canna indica.</title>
        <authorList>
            <person name="Li C."/>
        </authorList>
    </citation>
    <scope>NUCLEOTIDE SEQUENCE [LARGE SCALE GENOMIC DNA]</scope>
    <source>
        <tissue evidence="3">Flower</tissue>
    </source>
</reference>
<dbReference type="GO" id="GO:0003729">
    <property type="term" value="F:mRNA binding"/>
    <property type="evidence" value="ECO:0007669"/>
    <property type="project" value="TreeGrafter"/>
</dbReference>
<dbReference type="EMBL" id="CP136891">
    <property type="protein sequence ID" value="WOK99044.1"/>
    <property type="molecule type" value="Genomic_DNA"/>
</dbReference>
<sequence>MILRGRGLRRATSIRVIESLRAISIKSPDNSRLRLCPEIVQSTVSACPSDTIALSFFLWCARQPNYFHDSCSFDRMIPVVCRLTDRFGSVGEIVRELEVAGCSIKAQTFMILIRVYWRGNFYGLALEVFDEMVKRNYVPNTYARNMILDILFKTCPLDVATKFFRSTKSPNFLSYNIVLSNLCRSSDWLGARDVLREMVDNRFDLNTWTLTIVFDCFCKAGRFMELLQLLAFMIVSGKQPTATIWTILIDNLCRTGKVDRASMLLTKMIHMGCSPTVATYTSLLRGLFESQKFDKVSTLLDTMLSNECSPDLVFYNVLIDCFSKSRRYDDALEIFLRLGDKRLKPDAYTLSSLICTLCSSGQLSSLPKLIAGLDISLDLVACNSLINAFCKAGLPLQAIEFFIYMVNRDFSPDNYSYAGLLNGLCMLGRIDKAVDIYLSFVANNPNVDEYVHAVIITGLVKQKKYHMAIRLFRKALLQNYCLDVVSYTIAITGLFRGGRFEEAESLFDQMKHSGVVPNTYTYNVMLYGFCKARDIVAVKQWLRHMETAGFDLDHISFNTIIRLLTKLHRSDLALRLCRRMGELGMMPNSITYSLILDSVVDVSAGEPLCQTLMSNSKSPHCMESSLSHLGNELLVCSAN</sequence>
<feature type="repeat" description="PPR" evidence="2">
    <location>
        <begin position="206"/>
        <end position="240"/>
    </location>
</feature>
<accession>A0AAQ3K0X7</accession>